<sequence>MDESSAAVRFTILGPVAARRGGAELELGGRQQRLVLALLLANAGSVVGLTDLVDTIWNQDPPTSAVNVVHRYIGTLRRLIEPDLPVRAVGGYLIRHAAGYRLRVDEDSLDLLNFRRLVTQARAAAEPGAAVRLYTQALALWRGACGSGLDPESRTHPAFAAIEAECTHAVRDAADTALLGGRPRLMIPALRQAAGQHPLDEALQARLILTLAADGRQAEALQTFQQVRRRLADELGIDPSPELLDAYDRLLHQRAAGGDPPPPPDPHAVPRAQSPLGGEETTNQTIPRPTPAQLPPDHPYFGGRVDLLARAQTLLDEDRRQGRATVALALYGTAGIGKSTLAIHLGHRLAAGYPDGQLYADLRGFAVHERAMGPAEALRGFLDSLGVPQQSRPSELHALAGLYRSILAGRQVLLVIDNCRDFEHVRHLLPGTPGCLAIVTSRNQLTGLVSTGRAHPLPVGPPPPEEAREYLVRRLGAARLAAEPAAVAQIIAGSGRLPRALAVVAARAAALPEAPLADFAVQLQASPSGAAVRRWPGTAASRGPGDRNMQHLRWSWSGRVRATRG</sequence>
<evidence type="ECO:0000256" key="1">
    <source>
        <dbReference type="ARBA" id="ARBA00005820"/>
    </source>
</evidence>
<accession>A0A8J3NRJ3</accession>
<dbReference type="Pfam" id="PF03704">
    <property type="entry name" value="BTAD"/>
    <property type="match status" value="1"/>
</dbReference>
<evidence type="ECO:0000256" key="3">
    <source>
        <dbReference type="ARBA" id="ARBA00023125"/>
    </source>
</evidence>
<dbReference type="SMART" id="SM00862">
    <property type="entry name" value="Trans_reg_C"/>
    <property type="match status" value="1"/>
</dbReference>
<dbReference type="Gene3D" id="1.10.10.10">
    <property type="entry name" value="Winged helix-like DNA-binding domain superfamily/Winged helix DNA-binding domain"/>
    <property type="match status" value="1"/>
</dbReference>
<dbReference type="SMART" id="SM01043">
    <property type="entry name" value="BTAD"/>
    <property type="match status" value="1"/>
</dbReference>
<dbReference type="InterPro" id="IPR027417">
    <property type="entry name" value="P-loop_NTPase"/>
</dbReference>
<dbReference type="RefSeq" id="WP_191839680.1">
    <property type="nucleotide sequence ID" value="NZ_BAAALB010000009.1"/>
</dbReference>
<reference evidence="8 9" key="1">
    <citation type="submission" date="2021-01" db="EMBL/GenBank/DDBJ databases">
        <title>Whole genome shotgun sequence of Catellatospora chokoriensis NBRC 107358.</title>
        <authorList>
            <person name="Komaki H."/>
            <person name="Tamura T."/>
        </authorList>
    </citation>
    <scope>NUCLEOTIDE SEQUENCE [LARGE SCALE GENOMIC DNA]</scope>
    <source>
        <strain evidence="8 9">NBRC 107358</strain>
    </source>
</reference>
<evidence type="ECO:0000313" key="9">
    <source>
        <dbReference type="Proteomes" id="UP000619293"/>
    </source>
</evidence>
<dbReference type="PANTHER" id="PTHR35807">
    <property type="entry name" value="TRANSCRIPTIONAL REGULATOR REDD-RELATED"/>
    <property type="match status" value="1"/>
</dbReference>
<comment type="similarity">
    <text evidence="1">Belongs to the AfsR/DnrI/RedD regulatory family.</text>
</comment>
<keyword evidence="4" id="KW-0804">Transcription</keyword>
<dbReference type="InterPro" id="IPR011990">
    <property type="entry name" value="TPR-like_helical_dom_sf"/>
</dbReference>
<evidence type="ECO:0000259" key="7">
    <source>
        <dbReference type="PROSITE" id="PS51755"/>
    </source>
</evidence>
<keyword evidence="3 5" id="KW-0238">DNA-binding</keyword>
<dbReference type="InterPro" id="IPR036388">
    <property type="entry name" value="WH-like_DNA-bd_sf"/>
</dbReference>
<dbReference type="SUPFAM" id="SSF52540">
    <property type="entry name" value="P-loop containing nucleoside triphosphate hydrolases"/>
    <property type="match status" value="1"/>
</dbReference>
<protein>
    <recommendedName>
        <fullName evidence="7">OmpR/PhoB-type domain-containing protein</fullName>
    </recommendedName>
</protein>
<dbReference type="PRINTS" id="PR00364">
    <property type="entry name" value="DISEASERSIST"/>
</dbReference>
<keyword evidence="9" id="KW-1185">Reference proteome</keyword>
<dbReference type="CDD" id="cd15831">
    <property type="entry name" value="BTAD"/>
    <property type="match status" value="1"/>
</dbReference>
<evidence type="ECO:0000313" key="8">
    <source>
        <dbReference type="EMBL" id="GIF89591.1"/>
    </source>
</evidence>
<feature type="domain" description="OmpR/PhoB-type" evidence="7">
    <location>
        <begin position="1"/>
        <end position="104"/>
    </location>
</feature>
<dbReference type="Gene3D" id="3.40.50.300">
    <property type="entry name" value="P-loop containing nucleotide triphosphate hydrolases"/>
    <property type="match status" value="1"/>
</dbReference>
<dbReference type="EMBL" id="BONG01000016">
    <property type="protein sequence ID" value="GIF89591.1"/>
    <property type="molecule type" value="Genomic_DNA"/>
</dbReference>
<proteinExistence type="inferred from homology"/>
<dbReference type="InterPro" id="IPR051677">
    <property type="entry name" value="AfsR-DnrI-RedD_regulator"/>
</dbReference>
<gene>
    <name evidence="8" type="ORF">Cch02nite_30350</name>
</gene>
<dbReference type="InterPro" id="IPR001867">
    <property type="entry name" value="OmpR/PhoB-type_DNA-bd"/>
</dbReference>
<evidence type="ECO:0000256" key="2">
    <source>
        <dbReference type="ARBA" id="ARBA00023015"/>
    </source>
</evidence>
<evidence type="ECO:0000256" key="6">
    <source>
        <dbReference type="SAM" id="MobiDB-lite"/>
    </source>
</evidence>
<dbReference type="AlphaFoldDB" id="A0A8J3NRJ3"/>
<name>A0A8J3NRJ3_9ACTN</name>
<organism evidence="8 9">
    <name type="scientific">Catellatospora chokoriensis</name>
    <dbReference type="NCBI Taxonomy" id="310353"/>
    <lineage>
        <taxon>Bacteria</taxon>
        <taxon>Bacillati</taxon>
        <taxon>Actinomycetota</taxon>
        <taxon>Actinomycetes</taxon>
        <taxon>Micromonosporales</taxon>
        <taxon>Micromonosporaceae</taxon>
        <taxon>Catellatospora</taxon>
    </lineage>
</organism>
<dbReference type="GO" id="GO:0003677">
    <property type="term" value="F:DNA binding"/>
    <property type="evidence" value="ECO:0007669"/>
    <property type="project" value="UniProtKB-UniRule"/>
</dbReference>
<keyword evidence="2" id="KW-0805">Transcription regulation</keyword>
<dbReference type="PANTHER" id="PTHR35807:SF1">
    <property type="entry name" value="TRANSCRIPTIONAL REGULATOR REDD"/>
    <property type="match status" value="1"/>
</dbReference>
<evidence type="ECO:0000256" key="5">
    <source>
        <dbReference type="PROSITE-ProRule" id="PRU01091"/>
    </source>
</evidence>
<dbReference type="Pfam" id="PF00486">
    <property type="entry name" value="Trans_reg_C"/>
    <property type="match status" value="1"/>
</dbReference>
<feature type="region of interest" description="Disordered" evidence="6">
    <location>
        <begin position="253"/>
        <end position="301"/>
    </location>
</feature>
<dbReference type="InterPro" id="IPR005158">
    <property type="entry name" value="BTAD"/>
</dbReference>
<dbReference type="SUPFAM" id="SSF48452">
    <property type="entry name" value="TPR-like"/>
    <property type="match status" value="1"/>
</dbReference>
<dbReference type="SUPFAM" id="SSF46894">
    <property type="entry name" value="C-terminal effector domain of the bipartite response regulators"/>
    <property type="match status" value="1"/>
</dbReference>
<dbReference type="GO" id="GO:0000160">
    <property type="term" value="P:phosphorelay signal transduction system"/>
    <property type="evidence" value="ECO:0007669"/>
    <property type="project" value="InterPro"/>
</dbReference>
<comment type="caution">
    <text evidence="8">The sequence shown here is derived from an EMBL/GenBank/DDBJ whole genome shotgun (WGS) entry which is preliminary data.</text>
</comment>
<dbReference type="PROSITE" id="PS51755">
    <property type="entry name" value="OMPR_PHOB"/>
    <property type="match status" value="1"/>
</dbReference>
<feature type="compositionally biased region" description="Pro residues" evidence="6">
    <location>
        <begin position="288"/>
        <end position="298"/>
    </location>
</feature>
<dbReference type="Gene3D" id="1.25.40.10">
    <property type="entry name" value="Tetratricopeptide repeat domain"/>
    <property type="match status" value="1"/>
</dbReference>
<evidence type="ECO:0000256" key="4">
    <source>
        <dbReference type="ARBA" id="ARBA00023163"/>
    </source>
</evidence>
<dbReference type="InterPro" id="IPR016032">
    <property type="entry name" value="Sig_transdc_resp-reg_C-effctor"/>
</dbReference>
<feature type="DNA-binding region" description="OmpR/PhoB-type" evidence="5">
    <location>
        <begin position="1"/>
        <end position="104"/>
    </location>
</feature>
<dbReference type="Proteomes" id="UP000619293">
    <property type="component" value="Unassembled WGS sequence"/>
</dbReference>
<dbReference type="GO" id="GO:0006355">
    <property type="term" value="P:regulation of DNA-templated transcription"/>
    <property type="evidence" value="ECO:0007669"/>
    <property type="project" value="InterPro"/>
</dbReference>